<dbReference type="SUPFAM" id="SSF51556">
    <property type="entry name" value="Metallo-dependent hydrolases"/>
    <property type="match status" value="1"/>
</dbReference>
<keyword evidence="3" id="KW-1185">Reference proteome</keyword>
<dbReference type="Proteomes" id="UP001519342">
    <property type="component" value="Unassembled WGS sequence"/>
</dbReference>
<gene>
    <name evidence="2" type="ORF">J2Z76_000591</name>
</gene>
<protein>
    <submittedName>
        <fullName evidence="2">Amidohydrolase YtcJ</fullName>
    </submittedName>
</protein>
<reference evidence="2 3" key="1">
    <citation type="submission" date="2021-03" db="EMBL/GenBank/DDBJ databases">
        <title>Genomic Encyclopedia of Type Strains, Phase IV (KMG-IV): sequencing the most valuable type-strain genomes for metagenomic binning, comparative biology and taxonomic classification.</title>
        <authorList>
            <person name="Goeker M."/>
        </authorList>
    </citation>
    <scope>NUCLEOTIDE SEQUENCE [LARGE SCALE GENOMIC DNA]</scope>
    <source>
        <strain evidence="2 3">DSM 24004</strain>
    </source>
</reference>
<dbReference type="RefSeq" id="WP_209510479.1">
    <property type="nucleotide sequence ID" value="NZ_JAGGKS010000001.1"/>
</dbReference>
<evidence type="ECO:0000313" key="2">
    <source>
        <dbReference type="EMBL" id="MBP1924738.1"/>
    </source>
</evidence>
<dbReference type="InterPro" id="IPR013108">
    <property type="entry name" value="Amidohydro_3"/>
</dbReference>
<comment type="caution">
    <text evidence="2">The sequence shown here is derived from an EMBL/GenBank/DDBJ whole genome shotgun (WGS) entry which is preliminary data.</text>
</comment>
<dbReference type="EMBL" id="JAGGKS010000001">
    <property type="protein sequence ID" value="MBP1924738.1"/>
    <property type="molecule type" value="Genomic_DNA"/>
</dbReference>
<dbReference type="CDD" id="cd01300">
    <property type="entry name" value="YtcJ_like"/>
    <property type="match status" value="1"/>
</dbReference>
<dbReference type="Gene3D" id="3.10.310.70">
    <property type="match status" value="1"/>
</dbReference>
<evidence type="ECO:0000259" key="1">
    <source>
        <dbReference type="Pfam" id="PF07969"/>
    </source>
</evidence>
<sequence length="532" mass="59595">MKTVLKNGKFYVEKGNFQEAIFIDDGIIKQIGCNNEILLNKADIVIDLDGKTVLPGLNDSHMHILSVGAAMNSCNLTSAKSIEDTIQIGKIFLKQHENTIALHGLGWNQDYFTSGEKRLLNRFDLDQISKDIPIVYERVCGHVAVGNTKALEILNIDETTNVDGGEIQIGIDGNPNGIFNENATRLVQSVIPEKSKEEIEKEFIKAGEYALSVGITSVQSCDIMDKKFKSMFDIIHNIYDNNKLKLRYCAQNNFQNINDFKKYLNTEFINGKYDEKFLSRGALKLFKDGSLGARTALMLNEYKDSPGNKGVEALNDKQLQELCDLASSRGIQVVTHAIGDGAIESVINAYEKTMKSRHNPLRHGIVHCQITSLQQLERIADLNIYVMYQPIFLDYDNTIVESRVGEKLASTSYAFNTLNNLRAPISFGTDSPVEDCNPFPNIYCAVTRQGLNGNPSGGFNPNEKMKIEDVVDAYTIGSAYNEFKEDFKGRLKPGYVADLIVLDKDIFTIENNQIKDIKVELTMVNGEFVYKR</sequence>
<feature type="domain" description="Amidohydrolase 3" evidence="1">
    <location>
        <begin position="45"/>
        <end position="530"/>
    </location>
</feature>
<proteinExistence type="predicted"/>
<dbReference type="Gene3D" id="2.30.40.10">
    <property type="entry name" value="Urease, subunit C, domain 1"/>
    <property type="match status" value="1"/>
</dbReference>
<dbReference type="Pfam" id="PF07969">
    <property type="entry name" value="Amidohydro_3"/>
    <property type="match status" value="1"/>
</dbReference>
<dbReference type="PANTHER" id="PTHR22642">
    <property type="entry name" value="IMIDAZOLONEPROPIONASE"/>
    <property type="match status" value="1"/>
</dbReference>
<dbReference type="SUPFAM" id="SSF51338">
    <property type="entry name" value="Composite domain of metallo-dependent hydrolases"/>
    <property type="match status" value="1"/>
</dbReference>
<dbReference type="Gene3D" id="3.20.20.140">
    <property type="entry name" value="Metal-dependent hydrolases"/>
    <property type="match status" value="1"/>
</dbReference>
<dbReference type="InterPro" id="IPR032466">
    <property type="entry name" value="Metal_Hydrolase"/>
</dbReference>
<dbReference type="InterPro" id="IPR033932">
    <property type="entry name" value="YtcJ-like"/>
</dbReference>
<dbReference type="InterPro" id="IPR011059">
    <property type="entry name" value="Metal-dep_hydrolase_composite"/>
</dbReference>
<accession>A0ABS4GAM9</accession>
<evidence type="ECO:0000313" key="3">
    <source>
        <dbReference type="Proteomes" id="UP001519342"/>
    </source>
</evidence>
<name>A0ABS4GAM9_9FIRM</name>
<dbReference type="PANTHER" id="PTHR22642:SF2">
    <property type="entry name" value="PROTEIN LONG AFTER FAR-RED 3"/>
    <property type="match status" value="1"/>
</dbReference>
<organism evidence="2 3">
    <name type="scientific">Sedimentibacter acidaminivorans</name>
    <dbReference type="NCBI Taxonomy" id="913099"/>
    <lineage>
        <taxon>Bacteria</taxon>
        <taxon>Bacillati</taxon>
        <taxon>Bacillota</taxon>
        <taxon>Tissierellia</taxon>
        <taxon>Sedimentibacter</taxon>
    </lineage>
</organism>